<proteinExistence type="predicted"/>
<evidence type="ECO:0000256" key="3">
    <source>
        <dbReference type="ARBA" id="ARBA00022737"/>
    </source>
</evidence>
<protein>
    <submittedName>
        <fullName evidence="4">Leucine-rich repeat domain-containing protein</fullName>
    </submittedName>
</protein>
<dbReference type="EMBL" id="SRMO01000037">
    <property type="protein sequence ID" value="TGG94441.1"/>
    <property type="molecule type" value="Genomic_DNA"/>
</dbReference>
<organism evidence="4 5">
    <name type="scientific">Aphanocapsa feldmannii 277cV</name>
    <dbReference type="NCBI Taxonomy" id="2507553"/>
    <lineage>
        <taxon>Bacteria</taxon>
        <taxon>Bacillati</taxon>
        <taxon>Cyanobacteriota</taxon>
        <taxon>Cyanophyceae</taxon>
        <taxon>Oscillatoriophycideae</taxon>
        <taxon>Chroococcales</taxon>
        <taxon>Microcystaceae</taxon>
        <taxon>Aphanocapsa</taxon>
    </lineage>
</organism>
<dbReference type="GO" id="GO:0005615">
    <property type="term" value="C:extracellular space"/>
    <property type="evidence" value="ECO:0007669"/>
    <property type="project" value="TreeGrafter"/>
</dbReference>
<keyword evidence="1" id="KW-0433">Leucine-rich repeat</keyword>
<dbReference type="AlphaFoldDB" id="A0A524RPY1"/>
<evidence type="ECO:0000256" key="2">
    <source>
        <dbReference type="ARBA" id="ARBA00022729"/>
    </source>
</evidence>
<dbReference type="PANTHER" id="PTHR24373:SF383">
    <property type="entry name" value="LEUCINE-RICH REPEAT-CONTAINING PROTEIN 15-LIKE"/>
    <property type="match status" value="1"/>
</dbReference>
<feature type="non-terminal residue" evidence="4">
    <location>
        <position position="304"/>
    </location>
</feature>
<dbReference type="GO" id="GO:0031012">
    <property type="term" value="C:extracellular matrix"/>
    <property type="evidence" value="ECO:0007669"/>
    <property type="project" value="TreeGrafter"/>
</dbReference>
<evidence type="ECO:0000256" key="1">
    <source>
        <dbReference type="ARBA" id="ARBA00022614"/>
    </source>
</evidence>
<dbReference type="InterPro" id="IPR001611">
    <property type="entry name" value="Leu-rich_rpt"/>
</dbReference>
<dbReference type="PANTHER" id="PTHR24373">
    <property type="entry name" value="SLIT RELATED LEUCINE-RICH REPEAT NEURONAL PROTEIN"/>
    <property type="match status" value="1"/>
</dbReference>
<dbReference type="Gene3D" id="3.80.10.10">
    <property type="entry name" value="Ribonuclease Inhibitor"/>
    <property type="match status" value="1"/>
</dbReference>
<dbReference type="SMART" id="SM00369">
    <property type="entry name" value="LRR_TYP"/>
    <property type="match status" value="2"/>
</dbReference>
<dbReference type="SUPFAM" id="SSF52058">
    <property type="entry name" value="L domain-like"/>
    <property type="match status" value="1"/>
</dbReference>
<dbReference type="InterPro" id="IPR003591">
    <property type="entry name" value="Leu-rich_rpt_typical-subtyp"/>
</dbReference>
<comment type="caution">
    <text evidence="4">The sequence shown here is derived from an EMBL/GenBank/DDBJ whole genome shotgun (WGS) entry which is preliminary data.</text>
</comment>
<gene>
    <name evidence="4" type="ORF">ERJ67_02830</name>
</gene>
<keyword evidence="3" id="KW-0677">Repeat</keyword>
<dbReference type="InterPro" id="IPR050328">
    <property type="entry name" value="Dev_Immune_Receptor"/>
</dbReference>
<keyword evidence="2" id="KW-0732">Signal</keyword>
<name>A0A524RPY1_9CHRO</name>
<evidence type="ECO:0000313" key="5">
    <source>
        <dbReference type="Proteomes" id="UP000317990"/>
    </source>
</evidence>
<sequence>MVAVTDDDKVPALVLTPPSLTVAEGDGSSYTVALASAPTAAVTVTVSSGSGVTADTDAATNGNQNTLSFSTANWNIPQTVEVSAEQDSDAVDDTVTLAHSTSGGDYGLVTANLSVTVSDDDKAPALVFSPESLTVVGGSSGSYTVALAGAPTAAVTVTVSAGAGVTLDTDADTNGNQNTLTFSTANWSTPQTVDVSVEQDVDDNVTLSHSVSGGDYGSVTANFSVNVKNICERMDALNSNGLTCNISSKGITSFSSGDFDGLSDLRYLYMSNNALSSLPEDIFDGLSDLRYLYMSNNALSSLPE</sequence>
<dbReference type="InterPro" id="IPR032675">
    <property type="entry name" value="LRR_dom_sf"/>
</dbReference>
<evidence type="ECO:0000313" key="4">
    <source>
        <dbReference type="EMBL" id="TGG94441.1"/>
    </source>
</evidence>
<dbReference type="Proteomes" id="UP000317990">
    <property type="component" value="Unassembled WGS sequence"/>
</dbReference>
<dbReference type="PROSITE" id="PS51450">
    <property type="entry name" value="LRR"/>
    <property type="match status" value="2"/>
</dbReference>
<reference evidence="4 5" key="1">
    <citation type="journal article" date="2019" name="mSystems">
        <title>Life at home and on the roam: Genomic adaptions reflect the dual lifestyle of an intracellular, facultative symbiont.</title>
        <authorList>
            <person name="Burgsdorf I."/>
        </authorList>
    </citation>
    <scope>NUCLEOTIDE SEQUENCE [LARGE SCALE GENOMIC DNA]</scope>
    <source>
        <strain evidence="4">277cV</strain>
    </source>
</reference>
<dbReference type="Pfam" id="PF13855">
    <property type="entry name" value="LRR_8"/>
    <property type="match status" value="1"/>
</dbReference>
<accession>A0A524RPY1</accession>